<gene>
    <name evidence="3" type="ORF">POCTA_138.1.T0780055</name>
</gene>
<dbReference type="Pfam" id="PF02493">
    <property type="entry name" value="MORN"/>
    <property type="match status" value="3"/>
</dbReference>
<name>A0A8S1VYY1_PAROT</name>
<keyword evidence="1" id="KW-0677">Repeat</keyword>
<feature type="compositionally biased region" description="Basic and acidic residues" evidence="2">
    <location>
        <begin position="624"/>
        <end position="636"/>
    </location>
</feature>
<comment type="caution">
    <text evidence="3">The sequence shown here is derived from an EMBL/GenBank/DDBJ whole genome shotgun (WGS) entry which is preliminary data.</text>
</comment>
<sequence>MNQQSLLVEKNLIYRLFEKDNVIGKGKDLIYGISSSIYKLKKNNHVTSDFDGEWGWHALQIYENLNQEVFEAKVIQLQKAMTTHLNPYSTRIILIGKEQVHQMSFNLFVVYEFGQVKSDFKSLRDQKEGLDDDEATALLKFLCHNYMLGSQFTNEFLDISPQNIFFTDQSYIISNFGITYAGTKFHRSYLPITDPILKEKKPSKINILYSYAFRAGLLVLTQMTQIDPKDFFFEDGQFREQLLDNILYLIQDGEEKDKRKDKKFITQIPQFFDTLTHTREQDYNEQRAQNQGKQFKYVKSQRFLQHKYRKEFLDILKKLLNVNNIQSRSIFQLLIAQPENILQVEAPYDERQEDKYNYTNGTIENDKLNGCGIISIDQGDEKGKQKNVELIQMCGGFKSGEVSDAFNIITIHNIKYECKMFNLQCEIEFRYVYNELLYLSDKIVAPINPIGKLKKETIYYFKGQIEEGQLKQGISYQLDNTIFEGEFKNNQPHEGRLTYPNQEVFEGTMDGFNKKKGRLIVKGRVYDGQFMNDQFFKGHIEYDDGGVFYGNFKNGQKVKAGVYQYPNSQIQYQGLYAEDLRHGKGQFIDRSKENCVQEVVYNNGMCETKLNEYFEKALKEIQEKQKQQKSLKKQDQQEEDNEEEDNDEEIQEDIEENPGDDNEDGDEG</sequence>
<proteinExistence type="predicted"/>
<evidence type="ECO:0000313" key="4">
    <source>
        <dbReference type="Proteomes" id="UP000683925"/>
    </source>
</evidence>
<evidence type="ECO:0000256" key="1">
    <source>
        <dbReference type="ARBA" id="ARBA00022737"/>
    </source>
</evidence>
<dbReference type="EMBL" id="CAJJDP010000077">
    <property type="protein sequence ID" value="CAD8182001.1"/>
    <property type="molecule type" value="Genomic_DNA"/>
</dbReference>
<dbReference type="InterPro" id="IPR003409">
    <property type="entry name" value="MORN"/>
</dbReference>
<dbReference type="PANTHER" id="PTHR23084">
    <property type="entry name" value="PHOSPHATIDYLINOSITOL-4-PHOSPHATE 5-KINASE RELATED"/>
    <property type="match status" value="1"/>
</dbReference>
<protein>
    <submittedName>
        <fullName evidence="3">Uncharacterized protein</fullName>
    </submittedName>
</protein>
<dbReference type="OrthoDB" id="295752at2759"/>
<organism evidence="3 4">
    <name type="scientific">Paramecium octaurelia</name>
    <dbReference type="NCBI Taxonomy" id="43137"/>
    <lineage>
        <taxon>Eukaryota</taxon>
        <taxon>Sar</taxon>
        <taxon>Alveolata</taxon>
        <taxon>Ciliophora</taxon>
        <taxon>Intramacronucleata</taxon>
        <taxon>Oligohymenophorea</taxon>
        <taxon>Peniculida</taxon>
        <taxon>Parameciidae</taxon>
        <taxon>Paramecium</taxon>
    </lineage>
</organism>
<evidence type="ECO:0000313" key="3">
    <source>
        <dbReference type="EMBL" id="CAD8182001.1"/>
    </source>
</evidence>
<feature type="region of interest" description="Disordered" evidence="2">
    <location>
        <begin position="624"/>
        <end position="668"/>
    </location>
</feature>
<keyword evidence="4" id="KW-1185">Reference proteome</keyword>
<dbReference type="AlphaFoldDB" id="A0A8S1VYY1"/>
<feature type="compositionally biased region" description="Acidic residues" evidence="2">
    <location>
        <begin position="637"/>
        <end position="668"/>
    </location>
</feature>
<dbReference type="PANTHER" id="PTHR23084:SF179">
    <property type="entry name" value="OS10G0565000 PROTEIN"/>
    <property type="match status" value="1"/>
</dbReference>
<evidence type="ECO:0000256" key="2">
    <source>
        <dbReference type="SAM" id="MobiDB-lite"/>
    </source>
</evidence>
<reference evidence="3" key="1">
    <citation type="submission" date="2021-01" db="EMBL/GenBank/DDBJ databases">
        <authorList>
            <consortium name="Genoscope - CEA"/>
            <person name="William W."/>
        </authorList>
    </citation>
    <scope>NUCLEOTIDE SEQUENCE</scope>
</reference>
<accession>A0A8S1VYY1</accession>
<dbReference type="OMA" id="CGIISID"/>
<dbReference type="Proteomes" id="UP000683925">
    <property type="component" value="Unassembled WGS sequence"/>
</dbReference>